<evidence type="ECO:0000256" key="1">
    <source>
        <dbReference type="SAM" id="MobiDB-lite"/>
    </source>
</evidence>
<proteinExistence type="predicted"/>
<protein>
    <submittedName>
        <fullName evidence="2">Uncharacterized protein</fullName>
    </submittedName>
</protein>
<reference evidence="2" key="1">
    <citation type="journal article" date="2022" name="Front. Genet.">
        <title>Chromosome-Scale Assembly of the Dendrobium nobile Genome Provides Insights Into the Molecular Mechanism of the Biosynthesis of the Medicinal Active Ingredient of Dendrobium.</title>
        <authorList>
            <person name="Xu Q."/>
            <person name="Niu S.-C."/>
            <person name="Li K.-L."/>
            <person name="Zheng P.-J."/>
            <person name="Zhang X.-J."/>
            <person name="Jia Y."/>
            <person name="Liu Y."/>
            <person name="Niu Y.-X."/>
            <person name="Yu L.-H."/>
            <person name="Chen D.-F."/>
            <person name="Zhang G.-Q."/>
        </authorList>
    </citation>
    <scope>NUCLEOTIDE SEQUENCE</scope>
    <source>
        <tissue evidence="2">Leaf</tissue>
    </source>
</reference>
<accession>A0A8T3AAU6</accession>
<evidence type="ECO:0000313" key="3">
    <source>
        <dbReference type="Proteomes" id="UP000829196"/>
    </source>
</evidence>
<dbReference type="AlphaFoldDB" id="A0A8T3AAU6"/>
<dbReference type="Proteomes" id="UP000829196">
    <property type="component" value="Unassembled WGS sequence"/>
</dbReference>
<evidence type="ECO:0000313" key="2">
    <source>
        <dbReference type="EMBL" id="KAI0493164.1"/>
    </source>
</evidence>
<organism evidence="2 3">
    <name type="scientific">Dendrobium nobile</name>
    <name type="common">Orchid</name>
    <dbReference type="NCBI Taxonomy" id="94219"/>
    <lineage>
        <taxon>Eukaryota</taxon>
        <taxon>Viridiplantae</taxon>
        <taxon>Streptophyta</taxon>
        <taxon>Embryophyta</taxon>
        <taxon>Tracheophyta</taxon>
        <taxon>Spermatophyta</taxon>
        <taxon>Magnoliopsida</taxon>
        <taxon>Liliopsida</taxon>
        <taxon>Asparagales</taxon>
        <taxon>Orchidaceae</taxon>
        <taxon>Epidendroideae</taxon>
        <taxon>Malaxideae</taxon>
        <taxon>Dendrobiinae</taxon>
        <taxon>Dendrobium</taxon>
    </lineage>
</organism>
<comment type="caution">
    <text evidence="2">The sequence shown here is derived from an EMBL/GenBank/DDBJ whole genome shotgun (WGS) entry which is preliminary data.</text>
</comment>
<name>A0A8T3AAU6_DENNO</name>
<sequence length="90" mass="10051">MRFGDNILQEGRAFPQKESILAVRPFDHSLFAPDLTTIYEPCYFRKTINRALILHKGNSSEEGEEEGKKKRKGKERILSSSTTAGALPGA</sequence>
<gene>
    <name evidence="2" type="ORF">KFK09_027440</name>
</gene>
<dbReference type="EMBL" id="JAGYWB010000018">
    <property type="protein sequence ID" value="KAI0493164.1"/>
    <property type="molecule type" value="Genomic_DNA"/>
</dbReference>
<keyword evidence="3" id="KW-1185">Reference proteome</keyword>
<feature type="region of interest" description="Disordered" evidence="1">
    <location>
        <begin position="55"/>
        <end position="90"/>
    </location>
</feature>